<evidence type="ECO:0008006" key="3">
    <source>
        <dbReference type="Google" id="ProtNLM"/>
    </source>
</evidence>
<protein>
    <recommendedName>
        <fullName evidence="3">Phage tail protein</fullName>
    </recommendedName>
</protein>
<proteinExistence type="predicted"/>
<dbReference type="RefSeq" id="WP_186858428.1">
    <property type="nucleotide sequence ID" value="NZ_JACOON010000006.1"/>
</dbReference>
<gene>
    <name evidence="1" type="ORF">H8S18_11560</name>
</gene>
<reference evidence="1 2" key="1">
    <citation type="submission" date="2020-08" db="EMBL/GenBank/DDBJ databases">
        <title>Genome public.</title>
        <authorList>
            <person name="Liu C."/>
            <person name="Sun Q."/>
        </authorList>
    </citation>
    <scope>NUCLEOTIDE SEQUENCE [LARGE SCALE GENOMIC DNA]</scope>
    <source>
        <strain evidence="1 2">NSJ-35</strain>
    </source>
</reference>
<comment type="caution">
    <text evidence="1">The sequence shown here is derived from an EMBL/GenBank/DDBJ whole genome shotgun (WGS) entry which is preliminary data.</text>
</comment>
<dbReference type="Proteomes" id="UP000606889">
    <property type="component" value="Unassembled WGS sequence"/>
</dbReference>
<evidence type="ECO:0000313" key="1">
    <source>
        <dbReference type="EMBL" id="MBC5648976.1"/>
    </source>
</evidence>
<name>A0ABR7EGR9_9FIRM</name>
<dbReference type="EMBL" id="JACOON010000006">
    <property type="protein sequence ID" value="MBC5648976.1"/>
    <property type="molecule type" value="Genomic_DNA"/>
</dbReference>
<evidence type="ECO:0000313" key="2">
    <source>
        <dbReference type="Proteomes" id="UP000606889"/>
    </source>
</evidence>
<organism evidence="1 2">
    <name type="scientific">Christensenella tenuis</name>
    <dbReference type="NCBI Taxonomy" id="2763033"/>
    <lineage>
        <taxon>Bacteria</taxon>
        <taxon>Bacillati</taxon>
        <taxon>Bacillota</taxon>
        <taxon>Clostridia</taxon>
        <taxon>Christensenellales</taxon>
        <taxon>Christensenellaceae</taxon>
        <taxon>Christensenella</taxon>
    </lineage>
</organism>
<keyword evidence="2" id="KW-1185">Reference proteome</keyword>
<sequence length="163" mass="18064">MNSYKNHYLPLQKPSVGRILLESIDASASAGIGIGFKAEIVNVGIGAVAKRVITVQQSKADIWAGTQDKISASASAGPAKTSYTLQDWQHEFSDECICWEWDNEGKTCPAWRKRKTSYTPDGKDLSHSFNIISFGAYFLVGVDASVSINLDYLMEELDRYYID</sequence>
<accession>A0ABR7EGR9</accession>